<dbReference type="Proteomes" id="UP000593577">
    <property type="component" value="Unassembled WGS sequence"/>
</dbReference>
<dbReference type="AlphaFoldDB" id="A0A7J8XLW4"/>
<keyword evidence="3" id="KW-1185">Reference proteome</keyword>
<feature type="region of interest" description="Disordered" evidence="1">
    <location>
        <begin position="1"/>
        <end position="23"/>
    </location>
</feature>
<reference evidence="2 3" key="1">
    <citation type="journal article" date="2019" name="Genome Biol. Evol.">
        <title>Insights into the evolution of the New World diploid cottons (Gossypium, subgenus Houzingenia) based on genome sequencing.</title>
        <authorList>
            <person name="Grover C.E."/>
            <person name="Arick M.A. 2nd"/>
            <person name="Thrash A."/>
            <person name="Conover J.L."/>
            <person name="Sanders W.S."/>
            <person name="Peterson D.G."/>
            <person name="Frelichowski J.E."/>
            <person name="Scheffler J.A."/>
            <person name="Scheffler B.E."/>
            <person name="Wendel J.F."/>
        </authorList>
    </citation>
    <scope>NUCLEOTIDE SEQUENCE [LARGE SCALE GENOMIC DNA]</scope>
    <source>
        <strain evidence="2">185</strain>
        <tissue evidence="2">Leaf</tissue>
    </source>
</reference>
<evidence type="ECO:0000313" key="3">
    <source>
        <dbReference type="Proteomes" id="UP000593577"/>
    </source>
</evidence>
<evidence type="ECO:0000256" key="1">
    <source>
        <dbReference type="SAM" id="MobiDB-lite"/>
    </source>
</evidence>
<sequence>MNNAWLREEGEGELGGNCEGSRVPGNSLWDLGKKVGYSQAQTAMDHDLEDGVLIEEEGKKRARGD</sequence>
<organism evidence="2 3">
    <name type="scientific">Gossypium aridum</name>
    <name type="common">American cotton</name>
    <name type="synonym">Erioxylum aridum</name>
    <dbReference type="NCBI Taxonomy" id="34290"/>
    <lineage>
        <taxon>Eukaryota</taxon>
        <taxon>Viridiplantae</taxon>
        <taxon>Streptophyta</taxon>
        <taxon>Embryophyta</taxon>
        <taxon>Tracheophyta</taxon>
        <taxon>Spermatophyta</taxon>
        <taxon>Magnoliopsida</taxon>
        <taxon>eudicotyledons</taxon>
        <taxon>Gunneridae</taxon>
        <taxon>Pentapetalae</taxon>
        <taxon>rosids</taxon>
        <taxon>malvids</taxon>
        <taxon>Malvales</taxon>
        <taxon>Malvaceae</taxon>
        <taxon>Malvoideae</taxon>
        <taxon>Gossypium</taxon>
    </lineage>
</organism>
<protein>
    <submittedName>
        <fullName evidence="2">Uncharacterized protein</fullName>
    </submittedName>
</protein>
<comment type="caution">
    <text evidence="2">The sequence shown here is derived from an EMBL/GenBank/DDBJ whole genome shotgun (WGS) entry which is preliminary data.</text>
</comment>
<proteinExistence type="predicted"/>
<evidence type="ECO:0000313" key="2">
    <source>
        <dbReference type="EMBL" id="MBA0688245.1"/>
    </source>
</evidence>
<gene>
    <name evidence="2" type="ORF">Goari_006047</name>
</gene>
<dbReference type="EMBL" id="JABFAA010000008">
    <property type="protein sequence ID" value="MBA0688245.1"/>
    <property type="molecule type" value="Genomic_DNA"/>
</dbReference>
<accession>A0A7J8XLW4</accession>
<name>A0A7J8XLW4_GOSAI</name>